<accession>A0A5J4P5B7</accession>
<evidence type="ECO:0000313" key="1">
    <source>
        <dbReference type="EMBL" id="KAA6304545.1"/>
    </source>
</evidence>
<comment type="caution">
    <text evidence="1">The sequence shown here is derived from an EMBL/GenBank/DDBJ whole genome shotgun (WGS) entry which is preliminary data.</text>
</comment>
<gene>
    <name evidence="1" type="ORF">EZS27_043806</name>
</gene>
<organism evidence="1">
    <name type="scientific">termite gut metagenome</name>
    <dbReference type="NCBI Taxonomy" id="433724"/>
    <lineage>
        <taxon>unclassified sequences</taxon>
        <taxon>metagenomes</taxon>
        <taxon>organismal metagenomes</taxon>
    </lineage>
</organism>
<proteinExistence type="predicted"/>
<feature type="non-terminal residue" evidence="1">
    <location>
        <position position="1"/>
    </location>
</feature>
<sequence>DVVNIIKKSREQNLKCGKDYGLLAYNDIPSYEVIDEGITALTIDWKAMGNEAAAFVLNEYQTTVFLHPVSQCQKGLVKRFAEVLTDIRIIVFFKFTEIK</sequence>
<name>A0A5J4P5B7_9ZZZZ</name>
<dbReference type="InterPro" id="IPR028082">
    <property type="entry name" value="Peripla_BP_I"/>
</dbReference>
<reference evidence="1" key="1">
    <citation type="submission" date="2019-03" db="EMBL/GenBank/DDBJ databases">
        <title>Single cell metagenomics reveals metabolic interactions within the superorganism composed of flagellate Streblomastix strix and complex community of Bacteroidetes bacteria on its surface.</title>
        <authorList>
            <person name="Treitli S.C."/>
            <person name="Kolisko M."/>
            <person name="Husnik F."/>
            <person name="Keeling P."/>
            <person name="Hampl V."/>
        </authorList>
    </citation>
    <scope>NUCLEOTIDE SEQUENCE</scope>
    <source>
        <strain evidence="1">STM</strain>
    </source>
</reference>
<dbReference type="Gene3D" id="3.40.50.2300">
    <property type="match status" value="2"/>
</dbReference>
<protein>
    <submittedName>
        <fullName evidence="1">Uncharacterized protein</fullName>
    </submittedName>
</protein>
<dbReference type="AlphaFoldDB" id="A0A5J4P5B7"/>
<dbReference type="SUPFAM" id="SSF53822">
    <property type="entry name" value="Periplasmic binding protein-like I"/>
    <property type="match status" value="1"/>
</dbReference>
<dbReference type="EMBL" id="SNRY01011426">
    <property type="protein sequence ID" value="KAA6304545.1"/>
    <property type="molecule type" value="Genomic_DNA"/>
</dbReference>